<name>A0A8H7UI70_MORIS</name>
<dbReference type="PANTHER" id="PTHR23389">
    <property type="entry name" value="CHROMOSOME TRANSMISSION FIDELITY FACTOR 18"/>
    <property type="match status" value="1"/>
</dbReference>
<protein>
    <recommendedName>
        <fullName evidence="2">ATPase AAA-type core domain-containing protein</fullName>
    </recommendedName>
</protein>
<dbReference type="Gene3D" id="3.40.50.300">
    <property type="entry name" value="P-loop containing nucleotide triphosphate hydrolases"/>
    <property type="match status" value="2"/>
</dbReference>
<dbReference type="PANTHER" id="PTHR23389:SF21">
    <property type="entry name" value="ATPASE FAMILY AAA DOMAIN-CONTAINING PROTEIN 5"/>
    <property type="match status" value="1"/>
</dbReference>
<dbReference type="GO" id="GO:0005524">
    <property type="term" value="F:ATP binding"/>
    <property type="evidence" value="ECO:0007669"/>
    <property type="project" value="InterPro"/>
</dbReference>
<evidence type="ECO:0000259" key="2">
    <source>
        <dbReference type="Pfam" id="PF00004"/>
    </source>
</evidence>
<feature type="region of interest" description="Disordered" evidence="1">
    <location>
        <begin position="1"/>
        <end position="114"/>
    </location>
</feature>
<organism evidence="3 4">
    <name type="scientific">Mortierella isabellina</name>
    <name type="common">Filamentous fungus</name>
    <name type="synonym">Umbelopsis isabellina</name>
    <dbReference type="NCBI Taxonomy" id="91625"/>
    <lineage>
        <taxon>Eukaryota</taxon>
        <taxon>Fungi</taxon>
        <taxon>Fungi incertae sedis</taxon>
        <taxon>Mucoromycota</taxon>
        <taxon>Mucoromycotina</taxon>
        <taxon>Umbelopsidomycetes</taxon>
        <taxon>Umbelopsidales</taxon>
        <taxon>Umbelopsidaceae</taxon>
        <taxon>Umbelopsis</taxon>
    </lineage>
</organism>
<evidence type="ECO:0000256" key="1">
    <source>
        <dbReference type="SAM" id="MobiDB-lite"/>
    </source>
</evidence>
<feature type="compositionally biased region" description="Low complexity" evidence="1">
    <location>
        <begin position="552"/>
        <end position="563"/>
    </location>
</feature>
<dbReference type="AlphaFoldDB" id="A0A8H7UI70"/>
<proteinExistence type="predicted"/>
<evidence type="ECO:0000313" key="4">
    <source>
        <dbReference type="Proteomes" id="UP000654370"/>
    </source>
</evidence>
<reference evidence="3" key="1">
    <citation type="submission" date="2020-12" db="EMBL/GenBank/DDBJ databases">
        <title>Metabolic potential, ecology and presence of endohyphal bacteria is reflected in genomic diversity of Mucoromycotina.</title>
        <authorList>
            <person name="Muszewska A."/>
            <person name="Okrasinska A."/>
            <person name="Steczkiewicz K."/>
            <person name="Drgas O."/>
            <person name="Orlowska M."/>
            <person name="Perlinska-Lenart U."/>
            <person name="Aleksandrzak-Piekarczyk T."/>
            <person name="Szatraj K."/>
            <person name="Zielenkiewicz U."/>
            <person name="Pilsyk S."/>
            <person name="Malc E."/>
            <person name="Mieczkowski P."/>
            <person name="Kruszewska J.S."/>
            <person name="Biernat P."/>
            <person name="Pawlowska J."/>
        </authorList>
    </citation>
    <scope>NUCLEOTIDE SEQUENCE</scope>
    <source>
        <strain evidence="3">WA0000067209</strain>
    </source>
</reference>
<feature type="compositionally biased region" description="Polar residues" evidence="1">
    <location>
        <begin position="564"/>
        <end position="580"/>
    </location>
</feature>
<accession>A0A8H7UI70</accession>
<dbReference type="Pfam" id="PF00004">
    <property type="entry name" value="AAA"/>
    <property type="match status" value="1"/>
</dbReference>
<feature type="compositionally biased region" description="Polar residues" evidence="1">
    <location>
        <begin position="52"/>
        <end position="64"/>
    </location>
</feature>
<feature type="compositionally biased region" description="Low complexity" evidence="1">
    <location>
        <begin position="75"/>
        <end position="91"/>
    </location>
</feature>
<comment type="caution">
    <text evidence="3">The sequence shown here is derived from an EMBL/GenBank/DDBJ whole genome shotgun (WGS) entry which is preliminary data.</text>
</comment>
<feature type="region of interest" description="Disordered" evidence="1">
    <location>
        <begin position="429"/>
        <end position="484"/>
    </location>
</feature>
<dbReference type="SUPFAM" id="SSF52540">
    <property type="entry name" value="P-loop containing nucleoside triphosphate hydrolases"/>
    <property type="match status" value="1"/>
</dbReference>
<dbReference type="OrthoDB" id="9996895at2759"/>
<feature type="compositionally biased region" description="Polar residues" evidence="1">
    <location>
        <begin position="94"/>
        <end position="112"/>
    </location>
</feature>
<keyword evidence="4" id="KW-1185">Reference proteome</keyword>
<dbReference type="InterPro" id="IPR027417">
    <property type="entry name" value="P-loop_NTPase"/>
</dbReference>
<dbReference type="EMBL" id="JAEPQZ010000006">
    <property type="protein sequence ID" value="KAG2179994.1"/>
    <property type="molecule type" value="Genomic_DNA"/>
</dbReference>
<feature type="domain" description="ATPase AAA-type core" evidence="2">
    <location>
        <begin position="352"/>
        <end position="410"/>
    </location>
</feature>
<feature type="region of interest" description="Disordered" evidence="1">
    <location>
        <begin position="321"/>
        <end position="344"/>
    </location>
</feature>
<gene>
    <name evidence="3" type="ORF">INT43_003781</name>
</gene>
<sequence>MAECPVNEELHPFFRQRPKEDADSMTQVAKQKSHEQDSQPPKQPAKIPAMFLQQQSTKGNTPNDNQHKQQRSRQRQLSPSSPLWPDSDYYYGDQAQQTHSQGNGAQKMNVTDSDCDYNRKIPSISNVHTRRAKIISKDMAHSYFKLQRDNREIELKSKHQSPHRQPIDLQIPLLTRSSMIQLLNTMYPNGWQKSSFLSLFDYLYPVPSDGDGLPTQDPRFIPWRDKYRPLTIDGLVGNPENCTYLRDWLLEMKVSPIAAPFSKNPKVADKSKLEPNKTKRKLNIPDDLQDFIVDSDEEMSGFSFLELLNAPMFDFDDNDEDFQPDVIHSRKPRKQDSKNTKKMEGRATSNLILLVGDHGTGKTAAVYTAASEVGYDVFEINAGQKRNAKEILAIVGEMAESHQVSFENVDRETFDPFASFAKQMEVQAVTSTASDHSKAAKSDQPALDTGKRKRGRPRKNEPTTKVKKPKSMAKASSGSGDITRHFLRMNVKSVSPPPDPTILVVDKQEDDPSMIDIESIVDTPDIDSNTVYNAVPTNTPLVKEGSITTENQSSQSVATSSQSEPCSQIPSQDAASSETRSPRQSLILLEEVDILYDEDKTFWSGVINLAQKSKRPIIMTCNDIRMVPYEVLALQATLQFDIPDIEEITQYLQLVCLAEGHLIDPSELYYLCIIFGHDLRKLLNSLELWSRKQLSNNDRSSLYVHRCLIEKIIGRDETFNSHVATIMQQRQEMYLTESDEVNVDMDDFAAKIDTLSFVDGFCHSRRANQMNEIDEYGPSKDNTLGHKFIWKVPSDYDHWDIDDRIVKAACSLNEKVLPDLGTAIGRNGTMATLGNHNVQSCITTLFSFRTKVQCEEQVATEYIPFVLSICKSDNAMLMAQALPAPGQLRSMRRRGVRRHLSQITHEQSCQIENDLQLEKPVLASSIGKDLHTRFEEAIRSNLTTE</sequence>
<feature type="region of interest" description="Disordered" evidence="1">
    <location>
        <begin position="543"/>
        <end position="580"/>
    </location>
</feature>
<dbReference type="GO" id="GO:0016887">
    <property type="term" value="F:ATP hydrolysis activity"/>
    <property type="evidence" value="ECO:0007669"/>
    <property type="project" value="InterPro"/>
</dbReference>
<dbReference type="InterPro" id="IPR003959">
    <property type="entry name" value="ATPase_AAA_core"/>
</dbReference>
<dbReference type="GO" id="GO:0003677">
    <property type="term" value="F:DNA binding"/>
    <property type="evidence" value="ECO:0007669"/>
    <property type="project" value="TreeGrafter"/>
</dbReference>
<dbReference type="Proteomes" id="UP000654370">
    <property type="component" value="Unassembled WGS sequence"/>
</dbReference>
<dbReference type="GO" id="GO:0005634">
    <property type="term" value="C:nucleus"/>
    <property type="evidence" value="ECO:0007669"/>
    <property type="project" value="TreeGrafter"/>
</dbReference>
<evidence type="ECO:0000313" key="3">
    <source>
        <dbReference type="EMBL" id="KAG2179994.1"/>
    </source>
</evidence>
<feature type="compositionally biased region" description="Basic and acidic residues" evidence="1">
    <location>
        <begin position="8"/>
        <end position="22"/>
    </location>
</feature>
<feature type="compositionally biased region" description="Basic and acidic residues" evidence="1">
    <location>
        <begin position="334"/>
        <end position="344"/>
    </location>
</feature>